<keyword evidence="2" id="KW-0446">Lipid-binding</keyword>
<dbReference type="GO" id="GO:0008289">
    <property type="term" value="F:lipid binding"/>
    <property type="evidence" value="ECO:0007669"/>
    <property type="project" value="UniProtKB-KW"/>
</dbReference>
<accession>A0A844GKD0</accession>
<dbReference type="PANTHER" id="PTHR33434">
    <property type="entry name" value="DEGV DOMAIN-CONTAINING PROTEIN DR_1986-RELATED"/>
    <property type="match status" value="1"/>
</dbReference>
<dbReference type="InterPro" id="IPR003797">
    <property type="entry name" value="DegV"/>
</dbReference>
<dbReference type="AlphaFoldDB" id="A0A844GKD0"/>
<comment type="function">
    <text evidence="1">May bind long-chain fatty acids, such as palmitate, and may play a role in lipid transport or fatty acid metabolism.</text>
</comment>
<dbReference type="EMBL" id="WMBC01000002">
    <property type="protein sequence ID" value="MTD60504.1"/>
    <property type="molecule type" value="Genomic_DNA"/>
</dbReference>
<evidence type="ECO:0000256" key="1">
    <source>
        <dbReference type="ARBA" id="ARBA00003238"/>
    </source>
</evidence>
<evidence type="ECO:0000313" key="3">
    <source>
        <dbReference type="EMBL" id="MTD60504.1"/>
    </source>
</evidence>
<dbReference type="Gene3D" id="2.20.28.50">
    <property type="entry name" value="degv family protein"/>
    <property type="match status" value="1"/>
</dbReference>
<comment type="caution">
    <text evidence="3">The sequence shown here is derived from an EMBL/GenBank/DDBJ whole genome shotgun (WGS) entry which is preliminary data.</text>
</comment>
<sequence length="291" mass="32601">MLMEYQILTDATADMSEEMLEGYPKLEIIPMQVEVGGEQFLFGPGGNLTVKQFYEMQRSGKFASTSQINPQTYYDHFEPVLKNGQDIFYLCFTSGLSGTYNTANMVIADLKEKYPERKIICVDTLCASVGEGFIVREALRMQKEGMSMEKLQKWTEEHKLQVCHWFTVDMLDHLRHGGRISAASAAIGTVLNIKPLLHVAEDGTLKVMDKPRGRKKAFKLQMSKMEQGWLPELGKLVVIGHGDSMETALELKETVLSKYPDSEVRIADIGPVIGAHTGPGMLALIFWGTTR</sequence>
<evidence type="ECO:0000256" key="2">
    <source>
        <dbReference type="ARBA" id="ARBA00023121"/>
    </source>
</evidence>
<dbReference type="PANTHER" id="PTHR33434:SF3">
    <property type="entry name" value="DEGV DOMAIN-CONTAINING PROTEIN YITS"/>
    <property type="match status" value="1"/>
</dbReference>
<dbReference type="NCBIfam" id="TIGR00762">
    <property type="entry name" value="DegV"/>
    <property type="match status" value="1"/>
</dbReference>
<dbReference type="InterPro" id="IPR043168">
    <property type="entry name" value="DegV_C"/>
</dbReference>
<dbReference type="SUPFAM" id="SSF82549">
    <property type="entry name" value="DAK1/DegV-like"/>
    <property type="match status" value="1"/>
</dbReference>
<gene>
    <name evidence="3" type="ORF">GKZ57_04325</name>
</gene>
<protein>
    <submittedName>
        <fullName evidence="3">DegV family EDD domain-containing protein</fullName>
    </submittedName>
</protein>
<proteinExistence type="predicted"/>
<dbReference type="Gene3D" id="3.40.50.10440">
    <property type="entry name" value="Dihydroxyacetone kinase, domain 1"/>
    <property type="match status" value="1"/>
</dbReference>
<dbReference type="InterPro" id="IPR050270">
    <property type="entry name" value="DegV_domain_contain"/>
</dbReference>
<reference evidence="3 4" key="1">
    <citation type="submission" date="2019-11" db="EMBL/GenBank/DDBJ databases">
        <title>Draft genome sequence of Blautia luti DSM 14534T, isolated from human stool.</title>
        <authorList>
            <person name="Ortiz R."/>
            <person name="Melis-Arcos F."/>
            <person name="Covarrubias P."/>
            <person name="Cardenas J.P."/>
            <person name="Perez-Donoso J."/>
            <person name="Almonacid D."/>
        </authorList>
    </citation>
    <scope>NUCLEOTIDE SEQUENCE [LARGE SCALE GENOMIC DNA]</scope>
    <source>
        <strain evidence="3 4">DSM 14534</strain>
    </source>
</reference>
<dbReference type="PROSITE" id="PS51482">
    <property type="entry name" value="DEGV"/>
    <property type="match status" value="1"/>
</dbReference>
<dbReference type="Pfam" id="PF02645">
    <property type="entry name" value="DegV"/>
    <property type="match status" value="1"/>
</dbReference>
<dbReference type="Gene3D" id="3.30.1180.10">
    <property type="match status" value="1"/>
</dbReference>
<dbReference type="Proteomes" id="UP000437824">
    <property type="component" value="Unassembled WGS sequence"/>
</dbReference>
<evidence type="ECO:0000313" key="4">
    <source>
        <dbReference type="Proteomes" id="UP000437824"/>
    </source>
</evidence>
<name>A0A844GKD0_9FIRM</name>
<organism evidence="3 4">
    <name type="scientific">Blautia luti DSM 14534 = JCM 17040</name>
    <dbReference type="NCBI Taxonomy" id="649762"/>
    <lineage>
        <taxon>Bacteria</taxon>
        <taxon>Bacillati</taxon>
        <taxon>Bacillota</taxon>
        <taxon>Clostridia</taxon>
        <taxon>Lachnospirales</taxon>
        <taxon>Lachnospiraceae</taxon>
        <taxon>Blautia</taxon>
    </lineage>
</organism>